<name>A0ABC9B2M5_9POAL</name>
<dbReference type="Gene3D" id="2.10.25.10">
    <property type="entry name" value="Laminin"/>
    <property type="match status" value="1"/>
</dbReference>
<reference evidence="19" key="1">
    <citation type="submission" date="2024-10" db="EMBL/GenBank/DDBJ databases">
        <authorList>
            <person name="Ryan C."/>
        </authorList>
    </citation>
    <scope>NUCLEOTIDE SEQUENCE [LARGE SCALE GENOMIC DNA]</scope>
</reference>
<dbReference type="GO" id="GO:0016020">
    <property type="term" value="C:membrane"/>
    <property type="evidence" value="ECO:0007669"/>
    <property type="project" value="UniProtKB-SubCell"/>
</dbReference>
<keyword evidence="3 12" id="KW-0245">EGF-like domain</keyword>
<dbReference type="SMART" id="SM00179">
    <property type="entry name" value="EGF_CA"/>
    <property type="match status" value="1"/>
</dbReference>
<evidence type="ECO:0000256" key="15">
    <source>
        <dbReference type="SAM" id="Phobius"/>
    </source>
</evidence>
<dbReference type="FunFam" id="3.30.200.20:FF:000337">
    <property type="entry name" value="Wall-associated receptor kinase 3"/>
    <property type="match status" value="1"/>
</dbReference>
<dbReference type="InterPro" id="IPR000719">
    <property type="entry name" value="Prot_kinase_dom"/>
</dbReference>
<comment type="caution">
    <text evidence="12">Lacks conserved residue(s) required for the propagation of feature annotation.</text>
</comment>
<feature type="domain" description="EGF-like" evidence="18">
    <location>
        <begin position="311"/>
        <end position="345"/>
    </location>
</feature>
<dbReference type="InterPro" id="IPR049883">
    <property type="entry name" value="NOTCH1_EGF-like"/>
</dbReference>
<keyword evidence="10" id="KW-1015">Disulfide bond</keyword>
<keyword evidence="11" id="KW-0325">Glycoprotein</keyword>
<feature type="region of interest" description="Disordered" evidence="14">
    <location>
        <begin position="726"/>
        <end position="747"/>
    </location>
</feature>
<evidence type="ECO:0008006" key="21">
    <source>
        <dbReference type="Google" id="ProtNLM"/>
    </source>
</evidence>
<dbReference type="InterPro" id="IPR000742">
    <property type="entry name" value="EGF"/>
</dbReference>
<evidence type="ECO:0000313" key="20">
    <source>
        <dbReference type="Proteomes" id="UP001497457"/>
    </source>
</evidence>
<keyword evidence="8" id="KW-0418">Kinase</keyword>
<evidence type="ECO:0000259" key="18">
    <source>
        <dbReference type="PROSITE" id="PS50026"/>
    </source>
</evidence>
<keyword evidence="15" id="KW-0472">Membrane</keyword>
<evidence type="ECO:0000256" key="3">
    <source>
        <dbReference type="ARBA" id="ARBA00022536"/>
    </source>
</evidence>
<evidence type="ECO:0000256" key="14">
    <source>
        <dbReference type="SAM" id="MobiDB-lite"/>
    </source>
</evidence>
<evidence type="ECO:0000313" key="19">
    <source>
        <dbReference type="EMBL" id="CAL4990919.1"/>
    </source>
</evidence>
<dbReference type="GO" id="GO:0005524">
    <property type="term" value="F:ATP binding"/>
    <property type="evidence" value="ECO:0007669"/>
    <property type="project" value="UniProtKB-UniRule"/>
</dbReference>
<dbReference type="InterPro" id="IPR001881">
    <property type="entry name" value="EGF-like_Ca-bd_dom"/>
</dbReference>
<evidence type="ECO:0000256" key="2">
    <source>
        <dbReference type="ARBA" id="ARBA00022527"/>
    </source>
</evidence>
<dbReference type="PROSITE" id="PS00010">
    <property type="entry name" value="ASX_HYDROXYL"/>
    <property type="match status" value="1"/>
</dbReference>
<feature type="compositionally biased region" description="Polar residues" evidence="14">
    <location>
        <begin position="737"/>
        <end position="747"/>
    </location>
</feature>
<keyword evidence="6" id="KW-0677">Repeat</keyword>
<dbReference type="InterPro" id="IPR011009">
    <property type="entry name" value="Kinase-like_dom_sf"/>
</dbReference>
<evidence type="ECO:0000259" key="17">
    <source>
        <dbReference type="PROSITE" id="PS50011"/>
    </source>
</evidence>
<evidence type="ECO:0000256" key="5">
    <source>
        <dbReference type="ARBA" id="ARBA00022729"/>
    </source>
</evidence>
<dbReference type="InterPro" id="IPR001245">
    <property type="entry name" value="Ser-Thr/Tyr_kinase_cat_dom"/>
</dbReference>
<dbReference type="InterPro" id="IPR000152">
    <property type="entry name" value="EGF-type_Asp/Asn_hydroxyl_site"/>
</dbReference>
<keyword evidence="20" id="KW-1185">Reference proteome</keyword>
<keyword evidence="15" id="KW-0812">Transmembrane</keyword>
<dbReference type="Pfam" id="PF13947">
    <property type="entry name" value="GUB_WAK_bind"/>
    <property type="match status" value="1"/>
</dbReference>
<dbReference type="SUPFAM" id="SSF56112">
    <property type="entry name" value="Protein kinase-like (PK-like)"/>
    <property type="match status" value="1"/>
</dbReference>
<evidence type="ECO:0000256" key="13">
    <source>
        <dbReference type="PROSITE-ProRule" id="PRU10141"/>
    </source>
</evidence>
<dbReference type="PROSITE" id="PS00107">
    <property type="entry name" value="PROTEIN_KINASE_ATP"/>
    <property type="match status" value="1"/>
</dbReference>
<evidence type="ECO:0000256" key="8">
    <source>
        <dbReference type="ARBA" id="ARBA00022777"/>
    </source>
</evidence>
<protein>
    <recommendedName>
        <fullName evidence="21">Protein kinase domain-containing protein</fullName>
    </recommendedName>
</protein>
<dbReference type="Gene3D" id="3.30.200.20">
    <property type="entry name" value="Phosphorylase Kinase, domain 1"/>
    <property type="match status" value="1"/>
</dbReference>
<dbReference type="CDD" id="cd00054">
    <property type="entry name" value="EGF_CA"/>
    <property type="match status" value="1"/>
</dbReference>
<dbReference type="InterPro" id="IPR018097">
    <property type="entry name" value="EGF_Ca-bd_CS"/>
</dbReference>
<organism evidence="19 20">
    <name type="scientific">Urochloa decumbens</name>
    <dbReference type="NCBI Taxonomy" id="240449"/>
    <lineage>
        <taxon>Eukaryota</taxon>
        <taxon>Viridiplantae</taxon>
        <taxon>Streptophyta</taxon>
        <taxon>Embryophyta</taxon>
        <taxon>Tracheophyta</taxon>
        <taxon>Spermatophyta</taxon>
        <taxon>Magnoliopsida</taxon>
        <taxon>Liliopsida</taxon>
        <taxon>Poales</taxon>
        <taxon>Poaceae</taxon>
        <taxon>PACMAD clade</taxon>
        <taxon>Panicoideae</taxon>
        <taxon>Panicodae</taxon>
        <taxon>Paniceae</taxon>
        <taxon>Melinidinae</taxon>
        <taxon>Urochloa</taxon>
    </lineage>
</organism>
<accession>A0ABC9B2M5</accession>
<evidence type="ECO:0000256" key="16">
    <source>
        <dbReference type="SAM" id="SignalP"/>
    </source>
</evidence>
<keyword evidence="5 16" id="KW-0732">Signal</keyword>
<dbReference type="Pfam" id="PF07714">
    <property type="entry name" value="PK_Tyr_Ser-Thr"/>
    <property type="match status" value="1"/>
</dbReference>
<dbReference type="GO" id="GO:0004674">
    <property type="term" value="F:protein serine/threonine kinase activity"/>
    <property type="evidence" value="ECO:0007669"/>
    <property type="project" value="UniProtKB-KW"/>
</dbReference>
<feature type="binding site" evidence="13">
    <location>
        <position position="461"/>
    </location>
    <ligand>
        <name>ATP</name>
        <dbReference type="ChEBI" id="CHEBI:30616"/>
    </ligand>
</feature>
<evidence type="ECO:0000256" key="11">
    <source>
        <dbReference type="ARBA" id="ARBA00023180"/>
    </source>
</evidence>
<dbReference type="PROSITE" id="PS50026">
    <property type="entry name" value="EGF_3"/>
    <property type="match status" value="1"/>
</dbReference>
<feature type="domain" description="Protein kinase" evidence="17">
    <location>
        <begin position="433"/>
        <end position="704"/>
    </location>
</feature>
<evidence type="ECO:0000256" key="1">
    <source>
        <dbReference type="ARBA" id="ARBA00004479"/>
    </source>
</evidence>
<dbReference type="AlphaFoldDB" id="A0ABC9B2M5"/>
<feature type="transmembrane region" description="Helical" evidence="15">
    <location>
        <begin position="366"/>
        <end position="390"/>
    </location>
</feature>
<dbReference type="SMART" id="SM00181">
    <property type="entry name" value="EGF"/>
    <property type="match status" value="2"/>
</dbReference>
<evidence type="ECO:0000256" key="7">
    <source>
        <dbReference type="ARBA" id="ARBA00022741"/>
    </source>
</evidence>
<dbReference type="InterPro" id="IPR008271">
    <property type="entry name" value="Ser/Thr_kinase_AS"/>
</dbReference>
<keyword evidence="9 13" id="KW-0067">ATP-binding</keyword>
<dbReference type="Gene3D" id="1.10.510.10">
    <property type="entry name" value="Transferase(Phosphotransferase) domain 1"/>
    <property type="match status" value="1"/>
</dbReference>
<keyword evidence="7 13" id="KW-0547">Nucleotide-binding</keyword>
<dbReference type="SMART" id="SM00220">
    <property type="entry name" value="S_TKc"/>
    <property type="match status" value="1"/>
</dbReference>
<comment type="subcellular location">
    <subcellularLocation>
        <location evidence="1">Membrane</location>
        <topology evidence="1">Single-pass type I membrane protein</topology>
    </subcellularLocation>
</comment>
<feature type="signal peptide" evidence="16">
    <location>
        <begin position="1"/>
        <end position="19"/>
    </location>
</feature>
<sequence length="747" mass="81467">MAAASPLLWLLLAAAAAAAAGSRSFLCQRRCGGVNIPYPFGMGDKSCFRQGFEIECRNKGSTGDVPVLVAKTNMTIRVLDLSVAPPEARVLLPVAWQCFDPAGNITGGYYGDVNFNQHGVYRISNTRNELYVLGCNTLVYAKGVKIQGGRFEYAYYAGCVSAVNDTNDPQDGACAGLGCCHVEIPPGLTDTTMSMWSDNGIWSHANQSFCPCDYAFIVEQSNYTFRASHLLQSSKNRPLEKDSTMPLVLDWAIRGNTSISCAQAAATKHVDEYACRSSHSSCINATNGPGYFCNCTKGYEGNPYVVDGCQNIDECARPHEFPCHGECEDNDGSYDCKCPPGYQSDGDAKEKPCNPKLPKLTNSAKLIIGITVGTSVLLFIILGTGVCYMLKRIEQKAKQRQLEAIEKKNGSERLKNVKTLLLFTKEELDQITNNNSVPLGKGGFGEIHKGTLSDKTEVAVKASNQVTKATLDEFVQEVEIQSRMMHRNILKLLGCCLRVDVPLLVYEYAAKGSLQDILHGKSSDQQREPLTLRSRFDIAIGSAQGLAYMHSYTENGIQHADVKPGNILLDGGLVPKISDFGLSKVFKAGKDYTINVVGCLAYMDPVYKDTGRLTPKSDVYSFGIVLLELISRKPVGNGESNLVKQFKRVFEQDNTGKVLFDRDIAAEEDIPILDEIAILALKCLKKKVEDRPDMVSVASALVMLKVSWEEKSLRFSSTSGNCGLFEGAPPRCDSPGKSDSVSENASL</sequence>
<dbReference type="PROSITE" id="PS50011">
    <property type="entry name" value="PROTEIN_KINASE_DOM"/>
    <property type="match status" value="1"/>
</dbReference>
<dbReference type="InterPro" id="IPR009030">
    <property type="entry name" value="Growth_fac_rcpt_cys_sf"/>
</dbReference>
<evidence type="ECO:0000256" key="12">
    <source>
        <dbReference type="PROSITE-ProRule" id="PRU00076"/>
    </source>
</evidence>
<dbReference type="Pfam" id="PF07645">
    <property type="entry name" value="EGF_CA"/>
    <property type="match status" value="1"/>
</dbReference>
<evidence type="ECO:0000256" key="6">
    <source>
        <dbReference type="ARBA" id="ARBA00022737"/>
    </source>
</evidence>
<dbReference type="InterPro" id="IPR045274">
    <property type="entry name" value="WAK-like"/>
</dbReference>
<proteinExistence type="predicted"/>
<dbReference type="SUPFAM" id="SSF57184">
    <property type="entry name" value="Growth factor receptor domain"/>
    <property type="match status" value="1"/>
</dbReference>
<keyword evidence="4" id="KW-0808">Transferase</keyword>
<dbReference type="PANTHER" id="PTHR27005">
    <property type="entry name" value="WALL-ASSOCIATED RECEPTOR KINASE-LIKE 21"/>
    <property type="match status" value="1"/>
</dbReference>
<evidence type="ECO:0000256" key="9">
    <source>
        <dbReference type="ARBA" id="ARBA00022840"/>
    </source>
</evidence>
<keyword evidence="15" id="KW-1133">Transmembrane helix</keyword>
<evidence type="ECO:0000256" key="10">
    <source>
        <dbReference type="ARBA" id="ARBA00023157"/>
    </source>
</evidence>
<dbReference type="PANTHER" id="PTHR27005:SF145">
    <property type="entry name" value="OS10G0142600 PROTEIN"/>
    <property type="match status" value="1"/>
</dbReference>
<keyword evidence="2" id="KW-0723">Serine/threonine-protein kinase</keyword>
<dbReference type="EMBL" id="OZ075134">
    <property type="protein sequence ID" value="CAL4990919.1"/>
    <property type="molecule type" value="Genomic_DNA"/>
</dbReference>
<dbReference type="InterPro" id="IPR025287">
    <property type="entry name" value="WAK_GUB"/>
</dbReference>
<evidence type="ECO:0000256" key="4">
    <source>
        <dbReference type="ARBA" id="ARBA00022679"/>
    </source>
</evidence>
<dbReference type="PROSITE" id="PS00108">
    <property type="entry name" value="PROTEIN_KINASE_ST"/>
    <property type="match status" value="1"/>
</dbReference>
<feature type="chain" id="PRO_5044810418" description="Protein kinase domain-containing protein" evidence="16">
    <location>
        <begin position="20"/>
        <end position="747"/>
    </location>
</feature>
<dbReference type="InterPro" id="IPR017441">
    <property type="entry name" value="Protein_kinase_ATP_BS"/>
</dbReference>
<gene>
    <name evidence="19" type="ORF">URODEC1_LOCUS60429</name>
</gene>
<dbReference type="Proteomes" id="UP001497457">
    <property type="component" value="Chromosome 24b"/>
</dbReference>
<dbReference type="PROSITE" id="PS01187">
    <property type="entry name" value="EGF_CA"/>
    <property type="match status" value="1"/>
</dbReference>